<dbReference type="SUPFAM" id="SSF48264">
    <property type="entry name" value="Cytochrome P450"/>
    <property type="match status" value="1"/>
</dbReference>
<feature type="domain" description="Disease resistance R13L4/SHOC-2-like LRR" evidence="6">
    <location>
        <begin position="570"/>
        <end position="871"/>
    </location>
</feature>
<evidence type="ECO:0000256" key="1">
    <source>
        <dbReference type="ARBA" id="ARBA00022614"/>
    </source>
</evidence>
<dbReference type="InterPro" id="IPR036396">
    <property type="entry name" value="Cyt_P450_sf"/>
</dbReference>
<dbReference type="GO" id="GO:0005506">
    <property type="term" value="F:iron ion binding"/>
    <property type="evidence" value="ECO:0007669"/>
    <property type="project" value="InterPro"/>
</dbReference>
<name>A0A5N6MUG2_9ASTR</name>
<comment type="caution">
    <text evidence="7">The sequence shown here is derived from an EMBL/GenBank/DDBJ whole genome shotgun (WGS) entry which is preliminary data.</text>
</comment>
<dbReference type="GO" id="GO:0004497">
    <property type="term" value="F:monooxygenase activity"/>
    <property type="evidence" value="ECO:0007669"/>
    <property type="project" value="InterPro"/>
</dbReference>
<dbReference type="InterPro" id="IPR058922">
    <property type="entry name" value="WHD_DRP"/>
</dbReference>
<keyword evidence="8" id="KW-1185">Reference proteome</keyword>
<dbReference type="Pfam" id="PF23559">
    <property type="entry name" value="WHD_DRP"/>
    <property type="match status" value="1"/>
</dbReference>
<dbReference type="PANTHER" id="PTHR47186:SF33">
    <property type="entry name" value="NB-ARC DOMAIN-CONTAINING PROTEIN"/>
    <property type="match status" value="1"/>
</dbReference>
<dbReference type="Gene3D" id="3.80.10.10">
    <property type="entry name" value="Ribonuclease Inhibitor"/>
    <property type="match status" value="3"/>
</dbReference>
<dbReference type="EMBL" id="SZYD01000014">
    <property type="protein sequence ID" value="KAD4178079.1"/>
    <property type="molecule type" value="Genomic_DNA"/>
</dbReference>
<gene>
    <name evidence="7" type="ORF">E3N88_26670</name>
</gene>
<dbReference type="SUPFAM" id="SSF52058">
    <property type="entry name" value="L domain-like"/>
    <property type="match status" value="2"/>
</dbReference>
<evidence type="ECO:0000256" key="2">
    <source>
        <dbReference type="ARBA" id="ARBA00022737"/>
    </source>
</evidence>
<dbReference type="GO" id="GO:0020037">
    <property type="term" value="F:heme binding"/>
    <property type="evidence" value="ECO:0007669"/>
    <property type="project" value="InterPro"/>
</dbReference>
<evidence type="ECO:0000259" key="5">
    <source>
        <dbReference type="Pfam" id="PF23559"/>
    </source>
</evidence>
<dbReference type="Pfam" id="PF00067">
    <property type="entry name" value="p450"/>
    <property type="match status" value="1"/>
</dbReference>
<keyword evidence="3" id="KW-0547">Nucleotide-binding</keyword>
<sequence>MTDLAAKYKTYRIITPFHDEVYTADVEYILKTNFQNYIKKILWVMEYSQLMATTARGRLGLAMKTTLDSILKIAFGSDVDSMCGSSEEVVRFSNAFDDARSEAKLKENVKVIDDFVYKLIKTKTQEMQKGQDEFSICFADDALPDGYHVKKGDMVAYQPYAMGRMKFIWGDDAHDFKPERWLDHNGCFRPQSSFKFTAFQDKEFVWVEYRQMKVFASILLGCFIFKLCDENKTANYKTMLNLHIDGGLNSFRRQNPPSPTSNSPPPTYPRYPATISLPPTNISDVLFPRPFSPSRRPPHHRRRQLRLHHIQRRCCSIRSRFMFPMLVMFTFPGFNSFPTPAFTSCDIITKLQDLEKENVTLGLTVRDKKPKSMSRKNETSLPDESRIIGRDSDIEKLLHKPLSSGAIGSKIILTTRKDSLLKSLGFDQLDHLNSLSHDYALSLFAQNALGVDNFVSHPTLRLQAERLGYKYFEELLSRSFFQPAPNGKALFVMHDLLTDLATSVSGDYFLRYENHTEMRKEALEKYRHMSFICDKYVAYHKFDAFTSAKSLRTLVAVSVEKKQSFYMSSKILVNLLPELPLLRVLSLSYSKITEVPKFIGSLKHLRYLNLSHTQIKELPENVGNLYNLQTLILCWCVRIMKLPNSFFKLKDLRHFDVRGTPLLKRMPFGIGELKSLRSLTKIIIGGDGGFSITELKKLKNLGGKTSIKNLEKVQNAMHAREALLSQKMITELNLEWSDVFDEYQNGSLEKEVLNELKPCSDKLKRLGIECYGGTEFPYWLGDPLFLRLVHVSIVGCGKCTSLPPLGQLPSLKELLIQQMDAVKAIGVELLGTTGVAFPSLEYLSFGYMQGWEVWSMNHRDIDEVFPCLRKLIIINCPILVEVSFEALPSLRFLEIINCGYGLLTNLAQAASLISHLHIVSISGLTNESWRCLTVHLRAVQEVRIDSCDEIRYLLESKADASKVLVNLKVLQIQNCESFLSLSEKENDCGSNLPISLSSFSICYCESMEHFICPNSIEDLSIYCCGSLTCVSFPVGGGGFKLKSLFISECSKLMEKINNTSMPMLEFVNIRCWPNLKAIPHLNNLIHLTHVRIQDCPSIESFPQIQLPNLTHMLIEGCENMDSFPALQFPNLTHLTIADCQSMKSFPDIELPNLISLKHLKINNCPSMDASFPRGIWPPNLCTLQIGKLKKPISEWGPQHFPSSFYDLELFGEHASNFSKLTDLLPSSLTSLGINNFEKLESLSMGLQHLTSLQHLSLWNCPKMRHLPKMLLPSLLSLRINFCPKLEEHTRRSGSYYWPLISHIPCIDIDYQLL</sequence>
<dbReference type="PANTHER" id="PTHR47186">
    <property type="entry name" value="LEUCINE-RICH REPEAT-CONTAINING PROTEIN 57"/>
    <property type="match status" value="1"/>
</dbReference>
<feature type="compositionally biased region" description="Pro residues" evidence="4">
    <location>
        <begin position="256"/>
        <end position="269"/>
    </location>
</feature>
<evidence type="ECO:0008006" key="9">
    <source>
        <dbReference type="Google" id="ProtNLM"/>
    </source>
</evidence>
<organism evidence="7 8">
    <name type="scientific">Mikania micrantha</name>
    <name type="common">bitter vine</name>
    <dbReference type="NCBI Taxonomy" id="192012"/>
    <lineage>
        <taxon>Eukaryota</taxon>
        <taxon>Viridiplantae</taxon>
        <taxon>Streptophyta</taxon>
        <taxon>Embryophyta</taxon>
        <taxon>Tracheophyta</taxon>
        <taxon>Spermatophyta</taxon>
        <taxon>Magnoliopsida</taxon>
        <taxon>eudicotyledons</taxon>
        <taxon>Gunneridae</taxon>
        <taxon>Pentapetalae</taxon>
        <taxon>asterids</taxon>
        <taxon>campanulids</taxon>
        <taxon>Asterales</taxon>
        <taxon>Asteraceae</taxon>
        <taxon>Asteroideae</taxon>
        <taxon>Heliantheae alliance</taxon>
        <taxon>Eupatorieae</taxon>
        <taxon>Mikania</taxon>
    </lineage>
</organism>
<dbReference type="InterPro" id="IPR032675">
    <property type="entry name" value="LRR_dom_sf"/>
</dbReference>
<evidence type="ECO:0000256" key="3">
    <source>
        <dbReference type="ARBA" id="ARBA00022741"/>
    </source>
</evidence>
<accession>A0A5N6MUG2</accession>
<dbReference type="GO" id="GO:0016705">
    <property type="term" value="F:oxidoreductase activity, acting on paired donors, with incorporation or reduction of molecular oxygen"/>
    <property type="evidence" value="ECO:0007669"/>
    <property type="project" value="InterPro"/>
</dbReference>
<dbReference type="InterPro" id="IPR055414">
    <property type="entry name" value="LRR_R13L4/SHOC2-like"/>
</dbReference>
<evidence type="ECO:0000256" key="4">
    <source>
        <dbReference type="SAM" id="MobiDB-lite"/>
    </source>
</evidence>
<dbReference type="InterPro" id="IPR003591">
    <property type="entry name" value="Leu-rich_rpt_typical-subtyp"/>
</dbReference>
<dbReference type="SMART" id="SM00369">
    <property type="entry name" value="LRR_TYP"/>
    <property type="match status" value="3"/>
</dbReference>
<feature type="domain" description="Disease resistance protein winged helix" evidence="5">
    <location>
        <begin position="453"/>
        <end position="501"/>
    </location>
</feature>
<dbReference type="Proteomes" id="UP000326396">
    <property type="component" value="Linkage Group LG4"/>
</dbReference>
<feature type="region of interest" description="Disordered" evidence="4">
    <location>
        <begin position="251"/>
        <end position="271"/>
    </location>
</feature>
<evidence type="ECO:0000313" key="8">
    <source>
        <dbReference type="Proteomes" id="UP000326396"/>
    </source>
</evidence>
<protein>
    <recommendedName>
        <fullName evidence="9">NB-ARC domain-containing protein</fullName>
    </recommendedName>
</protein>
<dbReference type="OrthoDB" id="2973320at2759"/>
<dbReference type="GO" id="GO:0051707">
    <property type="term" value="P:response to other organism"/>
    <property type="evidence" value="ECO:0007669"/>
    <property type="project" value="UniProtKB-ARBA"/>
</dbReference>
<dbReference type="Gene3D" id="1.10.630.10">
    <property type="entry name" value="Cytochrome P450"/>
    <property type="match status" value="1"/>
</dbReference>
<dbReference type="Pfam" id="PF23598">
    <property type="entry name" value="LRR_14"/>
    <property type="match status" value="1"/>
</dbReference>
<dbReference type="InterPro" id="IPR001611">
    <property type="entry name" value="Leu-rich_rpt"/>
</dbReference>
<dbReference type="PROSITE" id="PS51450">
    <property type="entry name" value="LRR"/>
    <property type="match status" value="1"/>
</dbReference>
<dbReference type="InterPro" id="IPR001128">
    <property type="entry name" value="Cyt_P450"/>
</dbReference>
<reference evidence="7 8" key="1">
    <citation type="submission" date="2019-05" db="EMBL/GenBank/DDBJ databases">
        <title>Mikania micrantha, genome provides insights into the molecular mechanism of rapid growth.</title>
        <authorList>
            <person name="Liu B."/>
        </authorList>
    </citation>
    <scope>NUCLEOTIDE SEQUENCE [LARGE SCALE GENOMIC DNA]</scope>
    <source>
        <strain evidence="7">NLD-2019</strain>
        <tissue evidence="7">Leaf</tissue>
    </source>
</reference>
<proteinExistence type="predicted"/>
<keyword evidence="1" id="KW-0433">Leucine-rich repeat</keyword>
<evidence type="ECO:0000259" key="6">
    <source>
        <dbReference type="Pfam" id="PF23598"/>
    </source>
</evidence>
<evidence type="ECO:0000313" key="7">
    <source>
        <dbReference type="EMBL" id="KAD4178079.1"/>
    </source>
</evidence>
<dbReference type="GO" id="GO:0006952">
    <property type="term" value="P:defense response"/>
    <property type="evidence" value="ECO:0007669"/>
    <property type="project" value="UniProtKB-ARBA"/>
</dbReference>
<keyword evidence="2" id="KW-0677">Repeat</keyword>